<name>A0AAV7N4H6_PLEWA</name>
<sequence>MLMVRHVDFQTRSMYLFVCCGICSCCRHWEEGLTHSSCLVTRANNTAANKDGDSCPQQQGQLPDYASKQCSRNKEGDACPQRSCNMEGDAQLR</sequence>
<evidence type="ECO:0000313" key="3">
    <source>
        <dbReference type="Proteomes" id="UP001066276"/>
    </source>
</evidence>
<accession>A0AAV7N4H6</accession>
<organism evidence="2 3">
    <name type="scientific">Pleurodeles waltl</name>
    <name type="common">Iberian ribbed newt</name>
    <dbReference type="NCBI Taxonomy" id="8319"/>
    <lineage>
        <taxon>Eukaryota</taxon>
        <taxon>Metazoa</taxon>
        <taxon>Chordata</taxon>
        <taxon>Craniata</taxon>
        <taxon>Vertebrata</taxon>
        <taxon>Euteleostomi</taxon>
        <taxon>Amphibia</taxon>
        <taxon>Batrachia</taxon>
        <taxon>Caudata</taxon>
        <taxon>Salamandroidea</taxon>
        <taxon>Salamandridae</taxon>
        <taxon>Pleurodelinae</taxon>
        <taxon>Pleurodeles</taxon>
    </lineage>
</organism>
<evidence type="ECO:0000313" key="2">
    <source>
        <dbReference type="EMBL" id="KAJ1109427.1"/>
    </source>
</evidence>
<feature type="region of interest" description="Disordered" evidence="1">
    <location>
        <begin position="68"/>
        <end position="93"/>
    </location>
</feature>
<dbReference type="AlphaFoldDB" id="A0AAV7N4H6"/>
<gene>
    <name evidence="2" type="ORF">NDU88_006788</name>
</gene>
<comment type="caution">
    <text evidence="2">The sequence shown here is derived from an EMBL/GenBank/DDBJ whole genome shotgun (WGS) entry which is preliminary data.</text>
</comment>
<dbReference type="EMBL" id="JANPWB010000013">
    <property type="protein sequence ID" value="KAJ1109427.1"/>
    <property type="molecule type" value="Genomic_DNA"/>
</dbReference>
<evidence type="ECO:0000256" key="1">
    <source>
        <dbReference type="SAM" id="MobiDB-lite"/>
    </source>
</evidence>
<dbReference type="Proteomes" id="UP001066276">
    <property type="component" value="Chromosome 9"/>
</dbReference>
<protein>
    <recommendedName>
        <fullName evidence="4">Secreted protein</fullName>
    </recommendedName>
</protein>
<reference evidence="2" key="1">
    <citation type="journal article" date="2022" name="bioRxiv">
        <title>Sequencing and chromosome-scale assembly of the giantPleurodeles waltlgenome.</title>
        <authorList>
            <person name="Brown T."/>
            <person name="Elewa A."/>
            <person name="Iarovenko S."/>
            <person name="Subramanian E."/>
            <person name="Araus A.J."/>
            <person name="Petzold A."/>
            <person name="Susuki M."/>
            <person name="Suzuki K.-i.T."/>
            <person name="Hayashi T."/>
            <person name="Toyoda A."/>
            <person name="Oliveira C."/>
            <person name="Osipova E."/>
            <person name="Leigh N.D."/>
            <person name="Simon A."/>
            <person name="Yun M.H."/>
        </authorList>
    </citation>
    <scope>NUCLEOTIDE SEQUENCE</scope>
    <source>
        <strain evidence="2">20211129_DDA</strain>
        <tissue evidence="2">Liver</tissue>
    </source>
</reference>
<proteinExistence type="predicted"/>
<dbReference type="PROSITE" id="PS51257">
    <property type="entry name" value="PROKAR_LIPOPROTEIN"/>
    <property type="match status" value="1"/>
</dbReference>
<evidence type="ECO:0008006" key="4">
    <source>
        <dbReference type="Google" id="ProtNLM"/>
    </source>
</evidence>
<keyword evidence="3" id="KW-1185">Reference proteome</keyword>